<dbReference type="AlphaFoldDB" id="A0A0E9VS60"/>
<proteinExistence type="predicted"/>
<accession>A0A0E9VS60</accession>
<name>A0A0E9VS60_ANGAN</name>
<dbReference type="EMBL" id="GBXM01027686">
    <property type="protein sequence ID" value="JAH80891.1"/>
    <property type="molecule type" value="Transcribed_RNA"/>
</dbReference>
<sequence length="29" mass="3045">MSTGHTVSGYGHQTGQCEQTECVCVCVCP</sequence>
<reference evidence="1" key="1">
    <citation type="submission" date="2014-11" db="EMBL/GenBank/DDBJ databases">
        <authorList>
            <person name="Amaro Gonzalez C."/>
        </authorList>
    </citation>
    <scope>NUCLEOTIDE SEQUENCE</scope>
</reference>
<protein>
    <submittedName>
        <fullName evidence="1">Uncharacterized protein</fullName>
    </submittedName>
</protein>
<evidence type="ECO:0000313" key="1">
    <source>
        <dbReference type="EMBL" id="JAH80891.1"/>
    </source>
</evidence>
<reference evidence="1" key="2">
    <citation type="journal article" date="2015" name="Fish Shellfish Immunol.">
        <title>Early steps in the European eel (Anguilla anguilla)-Vibrio vulnificus interaction in the gills: Role of the RtxA13 toxin.</title>
        <authorList>
            <person name="Callol A."/>
            <person name="Pajuelo D."/>
            <person name="Ebbesson L."/>
            <person name="Teles M."/>
            <person name="MacKenzie S."/>
            <person name="Amaro C."/>
        </authorList>
    </citation>
    <scope>NUCLEOTIDE SEQUENCE</scope>
</reference>
<organism evidence="1">
    <name type="scientific">Anguilla anguilla</name>
    <name type="common">European freshwater eel</name>
    <name type="synonym">Muraena anguilla</name>
    <dbReference type="NCBI Taxonomy" id="7936"/>
    <lineage>
        <taxon>Eukaryota</taxon>
        <taxon>Metazoa</taxon>
        <taxon>Chordata</taxon>
        <taxon>Craniata</taxon>
        <taxon>Vertebrata</taxon>
        <taxon>Euteleostomi</taxon>
        <taxon>Actinopterygii</taxon>
        <taxon>Neopterygii</taxon>
        <taxon>Teleostei</taxon>
        <taxon>Anguilliformes</taxon>
        <taxon>Anguillidae</taxon>
        <taxon>Anguilla</taxon>
    </lineage>
</organism>